<dbReference type="InterPro" id="IPR053020">
    <property type="entry name" value="Smr_domain_protein"/>
</dbReference>
<reference evidence="2 3" key="1">
    <citation type="journal article" date="2012" name="New Phytol.">
        <title>Insight into trade-off between wood decay and parasitism from the genome of a fungal forest pathogen.</title>
        <authorList>
            <person name="Olson A."/>
            <person name="Aerts A."/>
            <person name="Asiegbu F."/>
            <person name="Belbahri L."/>
            <person name="Bouzid O."/>
            <person name="Broberg A."/>
            <person name="Canback B."/>
            <person name="Coutinho P.M."/>
            <person name="Cullen D."/>
            <person name="Dalman K."/>
            <person name="Deflorio G."/>
            <person name="van Diepen L.T."/>
            <person name="Dunand C."/>
            <person name="Duplessis S."/>
            <person name="Durling M."/>
            <person name="Gonthier P."/>
            <person name="Grimwood J."/>
            <person name="Fossdal C.G."/>
            <person name="Hansson D."/>
            <person name="Henrissat B."/>
            <person name="Hietala A."/>
            <person name="Himmelstrand K."/>
            <person name="Hoffmeister D."/>
            <person name="Hogberg N."/>
            <person name="James T.Y."/>
            <person name="Karlsson M."/>
            <person name="Kohler A."/>
            <person name="Kues U."/>
            <person name="Lee Y.H."/>
            <person name="Lin Y.C."/>
            <person name="Lind M."/>
            <person name="Lindquist E."/>
            <person name="Lombard V."/>
            <person name="Lucas S."/>
            <person name="Lunden K."/>
            <person name="Morin E."/>
            <person name="Murat C."/>
            <person name="Park J."/>
            <person name="Raffaello T."/>
            <person name="Rouze P."/>
            <person name="Salamov A."/>
            <person name="Schmutz J."/>
            <person name="Solheim H."/>
            <person name="Stahlberg J."/>
            <person name="Velez H."/>
            <person name="de Vries R.P."/>
            <person name="Wiebenga A."/>
            <person name="Woodward S."/>
            <person name="Yakovlev I."/>
            <person name="Garbelotto M."/>
            <person name="Martin F."/>
            <person name="Grigoriev I.V."/>
            <person name="Stenlid J."/>
        </authorList>
    </citation>
    <scope>NUCLEOTIDE SEQUENCE [LARGE SCALE GENOMIC DNA]</scope>
    <source>
        <strain evidence="2 3">TC 32-1</strain>
    </source>
</reference>
<sequence>MRKQAYRRGDRREAKRLSFMIKQKKEEAERLNTTAAERIFKGESNANNRRANDVDLHGLYVQEAIKFAEASITVSQSRGFSTLKLIVGKGLHTSDGIAKVKPAIEKMLERRGLVVAEQRGNAGALIVQLDSGARVLDDSDDSDVCEM</sequence>
<keyword evidence="3" id="KW-1185">Reference proteome</keyword>
<protein>
    <recommendedName>
        <fullName evidence="1">Smr domain-containing protein</fullName>
    </recommendedName>
</protein>
<dbReference type="eggNOG" id="KOG2401">
    <property type="taxonomic scope" value="Eukaryota"/>
</dbReference>
<feature type="domain" description="Smr" evidence="1">
    <location>
        <begin position="54"/>
        <end position="130"/>
    </location>
</feature>
<dbReference type="RefSeq" id="XP_009547170.1">
    <property type="nucleotide sequence ID" value="XM_009548875.1"/>
</dbReference>
<dbReference type="EMBL" id="KI925459">
    <property type="protein sequence ID" value="ETW80413.1"/>
    <property type="molecule type" value="Genomic_DNA"/>
</dbReference>
<organism evidence="2 3">
    <name type="scientific">Heterobasidion irregulare (strain TC 32-1)</name>
    <dbReference type="NCBI Taxonomy" id="747525"/>
    <lineage>
        <taxon>Eukaryota</taxon>
        <taxon>Fungi</taxon>
        <taxon>Dikarya</taxon>
        <taxon>Basidiomycota</taxon>
        <taxon>Agaricomycotina</taxon>
        <taxon>Agaricomycetes</taxon>
        <taxon>Russulales</taxon>
        <taxon>Bondarzewiaceae</taxon>
        <taxon>Heterobasidion</taxon>
        <taxon>Heterobasidion annosum species complex</taxon>
    </lineage>
</organism>
<evidence type="ECO:0000259" key="1">
    <source>
        <dbReference type="PROSITE" id="PS50828"/>
    </source>
</evidence>
<dbReference type="Gene3D" id="3.30.1370.110">
    <property type="match status" value="1"/>
</dbReference>
<dbReference type="OrthoDB" id="3231855at2759"/>
<evidence type="ECO:0000313" key="2">
    <source>
        <dbReference type="EMBL" id="ETW80413.1"/>
    </source>
</evidence>
<dbReference type="GeneID" id="20670691"/>
<dbReference type="InParanoid" id="W4K3K2"/>
<dbReference type="STRING" id="747525.W4K3K2"/>
<dbReference type="SUPFAM" id="SSF160443">
    <property type="entry name" value="SMR domain-like"/>
    <property type="match status" value="1"/>
</dbReference>
<dbReference type="PROSITE" id="PS50828">
    <property type="entry name" value="SMR"/>
    <property type="match status" value="1"/>
</dbReference>
<dbReference type="Pfam" id="PF08590">
    <property type="entry name" value="DUF1771"/>
    <property type="match status" value="1"/>
</dbReference>
<accession>W4K3K2</accession>
<dbReference type="PANTHER" id="PTHR47417">
    <property type="entry name" value="SMR DOMAIN-CONTAINING PROTEIN YPL199C"/>
    <property type="match status" value="1"/>
</dbReference>
<dbReference type="AlphaFoldDB" id="W4K3K2"/>
<name>W4K3K2_HETIT</name>
<dbReference type="Proteomes" id="UP000030671">
    <property type="component" value="Unassembled WGS sequence"/>
</dbReference>
<dbReference type="HOGENOM" id="CLU_062475_1_1_1"/>
<dbReference type="InterPro" id="IPR013899">
    <property type="entry name" value="DUF1771"/>
</dbReference>
<dbReference type="InterPro" id="IPR036063">
    <property type="entry name" value="Smr_dom_sf"/>
</dbReference>
<dbReference type="InterPro" id="IPR002625">
    <property type="entry name" value="Smr_dom"/>
</dbReference>
<dbReference type="PANTHER" id="PTHR47417:SF1">
    <property type="entry name" value="SMR DOMAIN-CONTAINING PROTEIN YPL199C"/>
    <property type="match status" value="1"/>
</dbReference>
<dbReference type="SMART" id="SM00463">
    <property type="entry name" value="SMR"/>
    <property type="match status" value="1"/>
</dbReference>
<proteinExistence type="predicted"/>
<evidence type="ECO:0000313" key="3">
    <source>
        <dbReference type="Proteomes" id="UP000030671"/>
    </source>
</evidence>
<gene>
    <name evidence="2" type="ORF">HETIRDRAFT_320784</name>
</gene>
<dbReference type="Pfam" id="PF01713">
    <property type="entry name" value="Smr"/>
    <property type="match status" value="1"/>
</dbReference>
<dbReference type="KEGG" id="hir:HETIRDRAFT_320784"/>
<dbReference type="FunCoup" id="W4K3K2">
    <property type="interactions" value="3"/>
</dbReference>